<proteinExistence type="predicted"/>
<dbReference type="AlphaFoldDB" id="A0A0V1ECW2"/>
<gene>
    <name evidence="1" type="ORF">T4A_5141</name>
</gene>
<accession>A0A0V1ECW2</accession>
<organism evidence="1 2">
    <name type="scientific">Trichinella pseudospiralis</name>
    <name type="common">Parasitic roundworm</name>
    <dbReference type="NCBI Taxonomy" id="6337"/>
    <lineage>
        <taxon>Eukaryota</taxon>
        <taxon>Metazoa</taxon>
        <taxon>Ecdysozoa</taxon>
        <taxon>Nematoda</taxon>
        <taxon>Enoplea</taxon>
        <taxon>Dorylaimia</taxon>
        <taxon>Trichinellida</taxon>
        <taxon>Trichinellidae</taxon>
        <taxon>Trichinella</taxon>
    </lineage>
</organism>
<dbReference type="EMBL" id="JYDR01000055">
    <property type="protein sequence ID" value="KRY71652.1"/>
    <property type="molecule type" value="Genomic_DNA"/>
</dbReference>
<comment type="caution">
    <text evidence="1">The sequence shown here is derived from an EMBL/GenBank/DDBJ whole genome shotgun (WGS) entry which is preliminary data.</text>
</comment>
<evidence type="ECO:0000313" key="2">
    <source>
        <dbReference type="Proteomes" id="UP000054632"/>
    </source>
</evidence>
<evidence type="ECO:0000313" key="1">
    <source>
        <dbReference type="EMBL" id="KRY71652.1"/>
    </source>
</evidence>
<reference evidence="1 2" key="1">
    <citation type="submission" date="2015-01" db="EMBL/GenBank/DDBJ databases">
        <title>Evolution of Trichinella species and genotypes.</title>
        <authorList>
            <person name="Korhonen P.K."/>
            <person name="Edoardo P."/>
            <person name="Giuseppe L.R."/>
            <person name="Gasser R.B."/>
        </authorList>
    </citation>
    <scope>NUCLEOTIDE SEQUENCE [LARGE SCALE GENOMIC DNA]</scope>
    <source>
        <strain evidence="1">ISS13</strain>
    </source>
</reference>
<sequence>WKPETTLLKEIQVPRCAEEGKQNHILEQLAFSDPSRVTYGGIVYMKSVSADVEITTRLVISTSARQIYHLFARMCMKIFIRVLCVGFRSGSNVPAYQSDGIFCYEYEDIHCTTAEILSEDKASEQELPLVPRGKASKEEDDTELLKFQVMKH</sequence>
<dbReference type="InterPro" id="IPR008042">
    <property type="entry name" value="Retrotrans_Pao"/>
</dbReference>
<protein>
    <submittedName>
        <fullName evidence="1">Uncharacterized protein</fullName>
    </submittedName>
</protein>
<dbReference type="Proteomes" id="UP000054632">
    <property type="component" value="Unassembled WGS sequence"/>
</dbReference>
<feature type="non-terminal residue" evidence="1">
    <location>
        <position position="1"/>
    </location>
</feature>
<name>A0A0V1ECW2_TRIPS</name>
<dbReference type="Pfam" id="PF05380">
    <property type="entry name" value="Peptidase_A17"/>
    <property type="match status" value="1"/>
</dbReference>